<comment type="caution">
    <text evidence="3">The sequence shown here is derived from an EMBL/GenBank/DDBJ whole genome shotgun (WGS) entry which is preliminary data.</text>
</comment>
<dbReference type="OrthoDB" id="2135488at2759"/>
<dbReference type="PANTHER" id="PTHR43569">
    <property type="entry name" value="AMIDOHYDROLASE"/>
    <property type="match status" value="1"/>
</dbReference>
<evidence type="ECO:0000313" key="3">
    <source>
        <dbReference type="EMBL" id="ORY97360.1"/>
    </source>
</evidence>
<dbReference type="OMA" id="DWPVCLV"/>
<gene>
    <name evidence="3" type="ORF">BCR43DRAFT_237242</name>
</gene>
<dbReference type="AlphaFoldDB" id="A0A1X2HEM2"/>
<dbReference type="GO" id="GO:0016787">
    <property type="term" value="F:hydrolase activity"/>
    <property type="evidence" value="ECO:0007669"/>
    <property type="project" value="InterPro"/>
</dbReference>
<dbReference type="SUPFAM" id="SSF51556">
    <property type="entry name" value="Metallo-dependent hydrolases"/>
    <property type="match status" value="1"/>
</dbReference>
<feature type="domain" description="Amidohydrolase-related" evidence="2">
    <location>
        <begin position="5"/>
        <end position="299"/>
    </location>
</feature>
<keyword evidence="4" id="KW-1185">Reference proteome</keyword>
<dbReference type="STRING" id="13706.A0A1X2HEM2"/>
<evidence type="ECO:0000313" key="4">
    <source>
        <dbReference type="Proteomes" id="UP000242180"/>
    </source>
</evidence>
<organism evidence="3 4">
    <name type="scientific">Syncephalastrum racemosum</name>
    <name type="common">Filamentous fungus</name>
    <dbReference type="NCBI Taxonomy" id="13706"/>
    <lineage>
        <taxon>Eukaryota</taxon>
        <taxon>Fungi</taxon>
        <taxon>Fungi incertae sedis</taxon>
        <taxon>Mucoromycota</taxon>
        <taxon>Mucoromycotina</taxon>
        <taxon>Mucoromycetes</taxon>
        <taxon>Mucorales</taxon>
        <taxon>Syncephalastraceae</taxon>
        <taxon>Syncephalastrum</taxon>
    </lineage>
</organism>
<protein>
    <recommendedName>
        <fullName evidence="2">Amidohydrolase-related domain-containing protein</fullName>
    </recommendedName>
</protein>
<accession>A0A1X2HEM2</accession>
<dbReference type="Proteomes" id="UP000242180">
    <property type="component" value="Unassembled WGS sequence"/>
</dbReference>
<dbReference type="InterPro" id="IPR006680">
    <property type="entry name" value="Amidohydro-rel"/>
</dbReference>
<dbReference type="InParanoid" id="A0A1X2HEM2"/>
<reference evidence="3 4" key="1">
    <citation type="submission" date="2016-07" db="EMBL/GenBank/DDBJ databases">
        <title>Pervasive Adenine N6-methylation of Active Genes in Fungi.</title>
        <authorList>
            <consortium name="DOE Joint Genome Institute"/>
            <person name="Mondo S.J."/>
            <person name="Dannebaum R.O."/>
            <person name="Kuo R.C."/>
            <person name="Labutti K."/>
            <person name="Haridas S."/>
            <person name="Kuo A."/>
            <person name="Salamov A."/>
            <person name="Ahrendt S.R."/>
            <person name="Lipzen A."/>
            <person name="Sullivan W."/>
            <person name="Andreopoulos W.B."/>
            <person name="Clum A."/>
            <person name="Lindquist E."/>
            <person name="Daum C."/>
            <person name="Ramamoorthy G.K."/>
            <person name="Gryganskyi A."/>
            <person name="Culley D."/>
            <person name="Magnuson J.K."/>
            <person name="James T.Y."/>
            <person name="O'Malley M.A."/>
            <person name="Stajich J.E."/>
            <person name="Spatafora J.W."/>
            <person name="Visel A."/>
            <person name="Grigoriev I.V."/>
        </authorList>
    </citation>
    <scope>NUCLEOTIDE SEQUENCE [LARGE SCALE GENOMIC DNA]</scope>
    <source>
        <strain evidence="3 4">NRRL 2496</strain>
    </source>
</reference>
<evidence type="ECO:0000259" key="2">
    <source>
        <dbReference type="Pfam" id="PF04909"/>
    </source>
</evidence>
<comment type="similarity">
    <text evidence="1">Belongs to the metallo-dependent hydrolases superfamily.</text>
</comment>
<dbReference type="PANTHER" id="PTHR43569:SF2">
    <property type="entry name" value="AMIDOHYDROLASE-RELATED DOMAIN-CONTAINING PROTEIN"/>
    <property type="match status" value="1"/>
</dbReference>
<dbReference type="EMBL" id="MCGN01000004">
    <property type="protein sequence ID" value="ORY97360.1"/>
    <property type="molecule type" value="Genomic_DNA"/>
</dbReference>
<proteinExistence type="inferred from homology"/>
<dbReference type="InterPro" id="IPR032466">
    <property type="entry name" value="Metal_Hydrolase"/>
</dbReference>
<dbReference type="InterPro" id="IPR052350">
    <property type="entry name" value="Metallo-dep_Lactonases"/>
</dbReference>
<name>A0A1X2HEM2_SYNRA</name>
<dbReference type="Pfam" id="PF04909">
    <property type="entry name" value="Amidohydro_2"/>
    <property type="match status" value="1"/>
</dbReference>
<sequence>MHDIIDSHVHFWDPEEMYIPHLDGTPQLKQRKMAEEYREAVKNTRVKGAIFVEADVGPCHKLAEAAWIQNYATQLKGNDEFGGVKAIVAYCPVHQGRVATQSYLRTLTDLMDASHLLRGVRHLIQDPNVDPEHVAEPTFVQGVQVLADYHLSFELNIDCHTAPEQFPPLLKLVAQCPRVQFVLDHMAKPPCDALPGTPVYDHWKFNMFKLAEFENVVCKVSGLVTETSTWTVAQLRPFVQVARDAFGIDRLLFAGDFPVCELATSWQTWFDLLSDCIQEWSEEDKRKLFVTNAARVYRLSITSDDHE</sequence>
<evidence type="ECO:0000256" key="1">
    <source>
        <dbReference type="ARBA" id="ARBA00038310"/>
    </source>
</evidence>
<dbReference type="Gene3D" id="3.20.20.140">
    <property type="entry name" value="Metal-dependent hydrolases"/>
    <property type="match status" value="1"/>
</dbReference>